<feature type="region of interest" description="Disordered" evidence="1">
    <location>
        <begin position="161"/>
        <end position="212"/>
    </location>
</feature>
<feature type="compositionally biased region" description="Basic residues" evidence="1">
    <location>
        <begin position="179"/>
        <end position="192"/>
    </location>
</feature>
<sequence>MSTLHPYKEALDNLRIYLSQLPHSLPHAPQERPSWHQFQSDFDWDEEFERHAGLELAIDCKISERLCVPSMETMFVFTEHGPDIEAVVDVLAEYLAVFPNSACLAAWIPYLTDGVKYTIENDQSISSEQPIVAKEESSSGSQLRPTMDWFFTKQEQAVTISKRPIPHTMTGAKLSTASRKPKGKEKATRKTKPAAPSKKSDTKTLSESQLDTDADFSDIEEVEIDHKSGARTLPLLLQVSVPCYSRNLADGDSRKDKKVLHCLASTGCHTSWGWPQNRQCILTHSMTCRFLPLHLQQAAIDQLAAKAGGPPVAVPSGSNEANAVEVDKEVSPRKCVKTSSAIASHSEPTLDIQIGTSSRMLDTFIAKGRKKALGDLKATGDNALLLFLICCAIPPVVIDSVHFKRFIQTLNPNYPPPSSSTVVNKLVPDEAAKVNIRIIKFLWTQWDLTITFNGGKIRKNQSFYSVHASTAGPNRLEFCLDLDDTSFLSHTSGYIKELLMKLLSKLGRIVCRGHSLTTQVIFTRLGNYSVLNILTF</sequence>
<comment type="caution">
    <text evidence="2">The sequence shown here is derived from an EMBL/GenBank/DDBJ whole genome shotgun (WGS) entry which is preliminary data.</text>
</comment>
<dbReference type="STRING" id="39966.A0A369KEB0"/>
<organism evidence="2 3">
    <name type="scientific">Hypsizygus marmoreus</name>
    <name type="common">White beech mushroom</name>
    <name type="synonym">Agaricus marmoreus</name>
    <dbReference type="NCBI Taxonomy" id="39966"/>
    <lineage>
        <taxon>Eukaryota</taxon>
        <taxon>Fungi</taxon>
        <taxon>Dikarya</taxon>
        <taxon>Basidiomycota</taxon>
        <taxon>Agaricomycotina</taxon>
        <taxon>Agaricomycetes</taxon>
        <taxon>Agaricomycetidae</taxon>
        <taxon>Agaricales</taxon>
        <taxon>Tricholomatineae</taxon>
        <taxon>Lyophyllaceae</taxon>
        <taxon>Hypsizygus</taxon>
    </lineage>
</organism>
<accession>A0A369KEB0</accession>
<dbReference type="OrthoDB" id="3236755at2759"/>
<name>A0A369KEB0_HYPMA</name>
<evidence type="ECO:0000256" key="1">
    <source>
        <dbReference type="SAM" id="MobiDB-lite"/>
    </source>
</evidence>
<gene>
    <name evidence="2" type="ORF">Hypma_013941</name>
</gene>
<reference evidence="2" key="1">
    <citation type="submission" date="2018-04" db="EMBL/GenBank/DDBJ databases">
        <title>Whole genome sequencing of Hypsizygus marmoreus.</title>
        <authorList>
            <person name="Choi I.-G."/>
            <person name="Min B."/>
            <person name="Kim J.-G."/>
            <person name="Kim S."/>
            <person name="Oh Y.-L."/>
            <person name="Kong W.-S."/>
            <person name="Park H."/>
            <person name="Jeong J."/>
            <person name="Song E.-S."/>
        </authorList>
    </citation>
    <scope>NUCLEOTIDE SEQUENCE [LARGE SCALE GENOMIC DNA]</scope>
    <source>
        <strain evidence="2">51987-8</strain>
    </source>
</reference>
<proteinExistence type="predicted"/>
<dbReference type="EMBL" id="LUEZ02000009">
    <property type="protein sequence ID" value="RDB30113.1"/>
    <property type="molecule type" value="Genomic_DNA"/>
</dbReference>
<dbReference type="InParanoid" id="A0A369KEB0"/>
<keyword evidence="3" id="KW-1185">Reference proteome</keyword>
<evidence type="ECO:0000313" key="2">
    <source>
        <dbReference type="EMBL" id="RDB30113.1"/>
    </source>
</evidence>
<protein>
    <submittedName>
        <fullName evidence="2">Uncharacterized protein</fullName>
    </submittedName>
</protein>
<dbReference type="AlphaFoldDB" id="A0A369KEB0"/>
<dbReference type="Proteomes" id="UP000076154">
    <property type="component" value="Unassembled WGS sequence"/>
</dbReference>
<evidence type="ECO:0000313" key="3">
    <source>
        <dbReference type="Proteomes" id="UP000076154"/>
    </source>
</evidence>